<dbReference type="InterPro" id="IPR027417">
    <property type="entry name" value="P-loop_NTPase"/>
</dbReference>
<dbReference type="SUPFAM" id="SSF52540">
    <property type="entry name" value="P-loop containing nucleoside triphosphate hydrolases"/>
    <property type="match status" value="1"/>
</dbReference>
<evidence type="ECO:0000259" key="4">
    <source>
        <dbReference type="Pfam" id="PF14331"/>
    </source>
</evidence>
<dbReference type="InterPro" id="IPR009612">
    <property type="entry name" value="IcmF-rel"/>
</dbReference>
<keyword evidence="6" id="KW-1185">Reference proteome</keyword>
<feature type="domain" description="Type VI secretion system IcmF C-terminal" evidence="2">
    <location>
        <begin position="1069"/>
        <end position="1167"/>
    </location>
</feature>
<name>A0A839HWF6_9BURK</name>
<dbReference type="Pfam" id="PF06761">
    <property type="entry name" value="IcmF-related"/>
    <property type="match status" value="1"/>
</dbReference>
<keyword evidence="1" id="KW-1133">Transmembrane helix</keyword>
<dbReference type="PANTHER" id="PTHR36153">
    <property type="entry name" value="INNER MEMBRANE PROTEIN-RELATED"/>
    <property type="match status" value="1"/>
</dbReference>
<evidence type="ECO:0000259" key="2">
    <source>
        <dbReference type="Pfam" id="PF06744"/>
    </source>
</evidence>
<dbReference type="AlphaFoldDB" id="A0A839HWF6"/>
<organism evidence="5 6">
    <name type="scientific">Aquariibacter albus</name>
    <dbReference type="NCBI Taxonomy" id="2759899"/>
    <lineage>
        <taxon>Bacteria</taxon>
        <taxon>Pseudomonadati</taxon>
        <taxon>Pseudomonadota</taxon>
        <taxon>Betaproteobacteria</taxon>
        <taxon>Burkholderiales</taxon>
        <taxon>Sphaerotilaceae</taxon>
        <taxon>Aquariibacter</taxon>
    </lineage>
</organism>
<dbReference type="InterPro" id="IPR053156">
    <property type="entry name" value="T6SS_TssM-like"/>
</dbReference>
<feature type="domain" description="Type VI secretion system component TssM1 N-terminal" evidence="4">
    <location>
        <begin position="196"/>
        <end position="455"/>
    </location>
</feature>
<dbReference type="PANTHER" id="PTHR36153:SF1">
    <property type="entry name" value="TYPE VI SECRETION SYSTEM COMPONENT TSSM1"/>
    <property type="match status" value="1"/>
</dbReference>
<protein>
    <submittedName>
        <fullName evidence="5">Type VI secretion system membrane subunit TssM</fullName>
    </submittedName>
</protein>
<dbReference type="NCBIfam" id="TIGR03348">
    <property type="entry name" value="VI_IcmF"/>
    <property type="match status" value="1"/>
</dbReference>
<dbReference type="Proteomes" id="UP000586093">
    <property type="component" value="Unassembled WGS sequence"/>
</dbReference>
<dbReference type="Pfam" id="PF14331">
    <property type="entry name" value="IcmF-related_N"/>
    <property type="match status" value="1"/>
</dbReference>
<feature type="transmembrane region" description="Helical" evidence="1">
    <location>
        <begin position="48"/>
        <end position="67"/>
    </location>
</feature>
<dbReference type="InterPro" id="IPR017731">
    <property type="entry name" value="TssM1-like"/>
</dbReference>
<dbReference type="Gene3D" id="3.40.50.300">
    <property type="entry name" value="P-loop containing nucleotide triphosphate hydrolases"/>
    <property type="match status" value="1"/>
</dbReference>
<keyword evidence="1" id="KW-0812">Transmembrane</keyword>
<evidence type="ECO:0000259" key="3">
    <source>
        <dbReference type="Pfam" id="PF06761"/>
    </source>
</evidence>
<dbReference type="EMBL" id="JACIVI010000007">
    <property type="protein sequence ID" value="MBB1163174.1"/>
    <property type="molecule type" value="Genomic_DNA"/>
</dbReference>
<dbReference type="RefSeq" id="WP_182665848.1">
    <property type="nucleotide sequence ID" value="NZ_JACIVI010000007.1"/>
</dbReference>
<dbReference type="Pfam" id="PF06744">
    <property type="entry name" value="IcmF_C"/>
    <property type="match status" value="1"/>
</dbReference>
<keyword evidence="1" id="KW-0472">Membrane</keyword>
<accession>A0A839HWF6</accession>
<sequence length="1188" mass="128974">MKKLLRVLVHPLLLVVLGLLALAALIWWVGPLIAIGERRPLDGVVERLLLITLPLLIWAVVAGLRAWRRKRANAQMVAGLRGGPSASDREAQVLGERFDQALKVLDESARQTGRRSLLRRRAYLYDLPWYVFIGAPGSGKTTALLNAGLNFPLAGKLGQSPVKGVGGTRHCDWWFTEEAVLIDTAGRYTLQQSDEQADAAAWGRFLDLLRRTRPRRPLNGVLLTVNVQDLLQQTPADRKDHAARLRTRLRELNTHLGVRPPVYVLLTKTDLIAGFNETFGELGKEEREQVWGFTFPHDPAGRESPLRDFPSEFAALEARLRVRLIDRLQAESDLMKRAAIFSFPQQFAGLKGLLGGFLEQVFDGDGTLEERSLLRGVYFTSGTQEGTPIDRVLGTLARTFGVEGKGPATTAVGRGGKSFFLARLLREVIFAEQGLVGENRRAEGRRRRTRLIALGGLAACGALLLAGWAISFLRNQAYIDQVAQRVPPVKTAVEALPPADSSDLAALLPVLDQLHAVPQPEGFPLSEPPLAWGLGLYQGPYLAAGTEIGYSRLLDRALLPRVARRLEERLRAVGRDNLELAYEALKAYLMLYTPDQFDPEALRAWVTLDWDQNLARVLSETQRQALAGHLDAALARGAPQAIAPMDAQLVANVREMLVAFPLEYRIFSRLKRAQVGADLPEFSAAAAGGPQAVQVFQRQSGKPLTQGIPGLFTRDGYFKAFKGALIKVGAQLANEQRWVLGVKTPAGAADAARALTGEDELSLRVRRLYLQEYIKVWDAYLADVQLLRLDGLERSLSVARILAAPDSPLAAYLRAVSRETQLGAAAEAAQASPGTLASRIGERADKAKSELAALAGGAGAPPQPSAEGGPLEAMVDRHFAALHRMVSGQPAPIDEVLKLFNDIQVQLTAIDAAQKSRTAPPPAAAGAAAMAAAGLQPEPIKSMLEGLASAGASQGRTAERQGLSAELKPLADLCSKTIAGRFPFAQGAAVDVLPDDFGQMFGAGGALDDFYQRRLAPLVDVGVTPWAYKPLPDGRKPPGGSGLAEFQRAARIKEAFFRSGGKAPGFKVDLRIVEMDEGLKEISLDVDGQVLRFAAGNTSAQTLSWPSSRVASQIRLQAAGGTPQVFEGPWALFRLFAKFENQPSTQPERFVVVLNLEGRKARLEVISASAINPLRMRELQTFRCPDSL</sequence>
<comment type="caution">
    <text evidence="5">The sequence shown here is derived from an EMBL/GenBank/DDBJ whole genome shotgun (WGS) entry which is preliminary data.</text>
</comment>
<feature type="transmembrane region" description="Helical" evidence="1">
    <location>
        <begin position="12"/>
        <end position="36"/>
    </location>
</feature>
<evidence type="ECO:0000313" key="6">
    <source>
        <dbReference type="Proteomes" id="UP000586093"/>
    </source>
</evidence>
<gene>
    <name evidence="5" type="primary">tssM</name>
    <name evidence="5" type="ORF">H4F90_14465</name>
</gene>
<feature type="transmembrane region" description="Helical" evidence="1">
    <location>
        <begin position="451"/>
        <end position="473"/>
    </location>
</feature>
<dbReference type="InterPro" id="IPR025743">
    <property type="entry name" value="TssM1_N"/>
</dbReference>
<evidence type="ECO:0000313" key="5">
    <source>
        <dbReference type="EMBL" id="MBB1163174.1"/>
    </source>
</evidence>
<evidence type="ECO:0000256" key="1">
    <source>
        <dbReference type="SAM" id="Phobius"/>
    </source>
</evidence>
<feature type="domain" description="IcmF-related" evidence="3">
    <location>
        <begin position="508"/>
        <end position="821"/>
    </location>
</feature>
<reference evidence="5 6" key="1">
    <citation type="submission" date="2020-08" db="EMBL/GenBank/DDBJ databases">
        <title>Aquariorum lacteus gen. nov., sp. nov., a new member of the family Comamonadaceae, isolated from freshwater aquarium.</title>
        <authorList>
            <person name="Chun S.-J."/>
        </authorList>
    </citation>
    <scope>NUCLEOTIDE SEQUENCE [LARGE SCALE GENOMIC DNA]</scope>
    <source>
        <strain evidence="5 6">SJAQ100</strain>
    </source>
</reference>
<proteinExistence type="predicted"/>
<dbReference type="InterPro" id="IPR010623">
    <property type="entry name" value="IcmF_C"/>
</dbReference>